<accession>A0A8S1RQR1</accession>
<proteinExistence type="predicted"/>
<protein>
    <submittedName>
        <fullName evidence="1">Uncharacterized protein</fullName>
    </submittedName>
</protein>
<sequence>MIKLLSQNFVHRAKIYLPKTHLTNQFIFQFFKLNIELFCK</sequence>
<gene>
    <name evidence="1" type="ORF">PSON_ATCC_30995.1.T2990007</name>
</gene>
<keyword evidence="2" id="KW-1185">Reference proteome</keyword>
<dbReference type="EMBL" id="CAJJDN010000299">
    <property type="protein sequence ID" value="CAD8130538.1"/>
    <property type="molecule type" value="Genomic_DNA"/>
</dbReference>
<dbReference type="AlphaFoldDB" id="A0A8S1RQR1"/>
<organism evidence="1 2">
    <name type="scientific">Paramecium sonneborni</name>
    <dbReference type="NCBI Taxonomy" id="65129"/>
    <lineage>
        <taxon>Eukaryota</taxon>
        <taxon>Sar</taxon>
        <taxon>Alveolata</taxon>
        <taxon>Ciliophora</taxon>
        <taxon>Intramacronucleata</taxon>
        <taxon>Oligohymenophorea</taxon>
        <taxon>Peniculida</taxon>
        <taxon>Parameciidae</taxon>
        <taxon>Paramecium</taxon>
    </lineage>
</organism>
<comment type="caution">
    <text evidence="1">The sequence shown here is derived from an EMBL/GenBank/DDBJ whole genome shotgun (WGS) entry which is preliminary data.</text>
</comment>
<reference evidence="1" key="1">
    <citation type="submission" date="2021-01" db="EMBL/GenBank/DDBJ databases">
        <authorList>
            <consortium name="Genoscope - CEA"/>
            <person name="William W."/>
        </authorList>
    </citation>
    <scope>NUCLEOTIDE SEQUENCE</scope>
</reference>
<dbReference type="Proteomes" id="UP000692954">
    <property type="component" value="Unassembled WGS sequence"/>
</dbReference>
<evidence type="ECO:0000313" key="1">
    <source>
        <dbReference type="EMBL" id="CAD8130538.1"/>
    </source>
</evidence>
<evidence type="ECO:0000313" key="2">
    <source>
        <dbReference type="Proteomes" id="UP000692954"/>
    </source>
</evidence>
<name>A0A8S1RQR1_9CILI</name>